<dbReference type="InterPro" id="IPR044221">
    <property type="entry name" value="DYAD/AMEIOTIC1"/>
</dbReference>
<keyword evidence="3" id="KW-1185">Reference proteome</keyword>
<dbReference type="InterPro" id="IPR059080">
    <property type="entry name" value="WHD_PTC1"/>
</dbReference>
<evidence type="ECO:0000313" key="2">
    <source>
        <dbReference type="EMBL" id="KAF4351516.1"/>
    </source>
</evidence>
<protein>
    <recommendedName>
        <fullName evidence="1">PTC1-like winged helix-turn-helix domain-containing protein</fullName>
    </recommendedName>
</protein>
<accession>A0A7J6DZN3</accession>
<feature type="domain" description="PTC1-like winged helix-turn-helix" evidence="1">
    <location>
        <begin position="266"/>
        <end position="348"/>
    </location>
</feature>
<organism evidence="2 3">
    <name type="scientific">Cannabis sativa</name>
    <name type="common">Hemp</name>
    <name type="synonym">Marijuana</name>
    <dbReference type="NCBI Taxonomy" id="3483"/>
    <lineage>
        <taxon>Eukaryota</taxon>
        <taxon>Viridiplantae</taxon>
        <taxon>Streptophyta</taxon>
        <taxon>Embryophyta</taxon>
        <taxon>Tracheophyta</taxon>
        <taxon>Spermatophyta</taxon>
        <taxon>Magnoliopsida</taxon>
        <taxon>eudicotyledons</taxon>
        <taxon>Gunneridae</taxon>
        <taxon>Pentapetalae</taxon>
        <taxon>rosids</taxon>
        <taxon>fabids</taxon>
        <taxon>Rosales</taxon>
        <taxon>Cannabaceae</taxon>
        <taxon>Cannabis</taxon>
    </lineage>
</organism>
<dbReference type="AlphaFoldDB" id="A0A7J6DZN3"/>
<dbReference type="PANTHER" id="PTHR46740:SF2">
    <property type="entry name" value="PROTEIN DYAD"/>
    <property type="match status" value="1"/>
</dbReference>
<dbReference type="Proteomes" id="UP000583929">
    <property type="component" value="Unassembled WGS sequence"/>
</dbReference>
<dbReference type="GO" id="GO:0051177">
    <property type="term" value="P:meiotic sister chromatid cohesion"/>
    <property type="evidence" value="ECO:0007669"/>
    <property type="project" value="InterPro"/>
</dbReference>
<sequence length="657" mass="74224">MAEFENEEVEEGYFYQISHENLPPQSPDKLYSVLIVMVFKKNERNVSLRFPSIYSLSEYFGDESYRNTDNRKVPVLDERHDMSLEIAASVLRRRILPDEFELRRKFSSFWAPVERSFRQGNGADRGSGDVAGGSSNNKVVCSKSSCLSLLKCTGLVQWGSRRQVRYIGRGKPVEKEKKVIVEEARDGEEDEGKEEEEDEDYKDVKAVNLCNQLAKTRSATKRKISTGEEFKRSREIEKKPKCLKKKNQTVLHSRNKTKTLKNSIDRWSEARYKLAEQNMLKIMKAKGAVIGNPILRPDLRAEARKLIGDTGLLDHLLKHMAGKLAPGGNERFRRRHNSDGAMEYWLESAELADIRKKAGVTDSYWTPPPGWKLGDNPTQDPVCAREIKAIKEEIVNMKMDMKDVISSRDRQESMSRDMKELWKVIDKMKKVTEQGLKNSEDSDLTTVTNLVGHVDYFLIPKETFMDLVSKNTNIEKELIEIWGSLSNIEEQLMMTKNGVRVSSESEIWDANKEKLGERRVSDQGRDNEQAAMAGETKAAKIERLKSGFRICKPQGTFFWPNTTTTSSGPFVVQTPSSASSSTFSPVLPHLLLVPLSPSGPQSTPPVKPVPVRGAPLSFISEGLPLYSPDLKAPSSSSVINLNEVPVEENIITCGREQ</sequence>
<dbReference type="Pfam" id="PF25874">
    <property type="entry name" value="WHD_plant_repro"/>
    <property type="match status" value="1"/>
</dbReference>
<reference evidence="2 3" key="1">
    <citation type="journal article" date="2020" name="bioRxiv">
        <title>Sequence and annotation of 42 cannabis genomes reveals extensive copy number variation in cannabinoid synthesis and pathogen resistance genes.</title>
        <authorList>
            <person name="Mckernan K.J."/>
            <person name="Helbert Y."/>
            <person name="Kane L.T."/>
            <person name="Ebling H."/>
            <person name="Zhang L."/>
            <person name="Liu B."/>
            <person name="Eaton Z."/>
            <person name="Mclaughlin S."/>
            <person name="Kingan S."/>
            <person name="Baybayan P."/>
            <person name="Concepcion G."/>
            <person name="Jordan M."/>
            <person name="Riva A."/>
            <person name="Barbazuk W."/>
            <person name="Harkins T."/>
        </authorList>
    </citation>
    <scope>NUCLEOTIDE SEQUENCE [LARGE SCALE GENOMIC DNA]</scope>
    <source>
        <strain evidence="3">cv. Jamaican Lion 4</strain>
        <tissue evidence="2">Leaf</tissue>
    </source>
</reference>
<name>A0A7J6DZN3_CANSA</name>
<evidence type="ECO:0000313" key="3">
    <source>
        <dbReference type="Proteomes" id="UP000583929"/>
    </source>
</evidence>
<gene>
    <name evidence="2" type="ORF">G4B88_020476</name>
</gene>
<dbReference type="GO" id="GO:0007131">
    <property type="term" value="P:reciprocal meiotic recombination"/>
    <property type="evidence" value="ECO:0007669"/>
    <property type="project" value="InterPro"/>
</dbReference>
<evidence type="ECO:0000259" key="1">
    <source>
        <dbReference type="Pfam" id="PF25874"/>
    </source>
</evidence>
<comment type="caution">
    <text evidence="2">The sequence shown here is derived from an EMBL/GenBank/DDBJ whole genome shotgun (WGS) entry which is preliminary data.</text>
</comment>
<dbReference type="EMBL" id="JAATIQ010000555">
    <property type="protein sequence ID" value="KAF4351516.1"/>
    <property type="molecule type" value="Genomic_DNA"/>
</dbReference>
<dbReference type="PANTHER" id="PTHR46740">
    <property type="entry name" value="PROTEIN DYAD"/>
    <property type="match status" value="1"/>
</dbReference>
<proteinExistence type="predicted"/>